<gene>
    <name evidence="2" type="ORF">HNQ36_004417</name>
</gene>
<evidence type="ECO:0000256" key="1">
    <source>
        <dbReference type="SAM" id="MobiDB-lite"/>
    </source>
</evidence>
<feature type="compositionally biased region" description="Low complexity" evidence="1">
    <location>
        <begin position="22"/>
        <end position="37"/>
    </location>
</feature>
<dbReference type="Proteomes" id="UP000521227">
    <property type="component" value="Unassembled WGS sequence"/>
</dbReference>
<dbReference type="AlphaFoldDB" id="A0A840N2B5"/>
<evidence type="ECO:0000313" key="3">
    <source>
        <dbReference type="Proteomes" id="UP000521227"/>
    </source>
</evidence>
<evidence type="ECO:0000313" key="2">
    <source>
        <dbReference type="EMBL" id="MBB5054415.1"/>
    </source>
</evidence>
<name>A0A840N2B5_9BRAD</name>
<feature type="region of interest" description="Disordered" evidence="1">
    <location>
        <begin position="1"/>
        <end position="37"/>
    </location>
</feature>
<organism evidence="2 3">
    <name type="scientific">Afipia massiliensis</name>
    <dbReference type="NCBI Taxonomy" id="211460"/>
    <lineage>
        <taxon>Bacteria</taxon>
        <taxon>Pseudomonadati</taxon>
        <taxon>Pseudomonadota</taxon>
        <taxon>Alphaproteobacteria</taxon>
        <taxon>Hyphomicrobiales</taxon>
        <taxon>Nitrobacteraceae</taxon>
        <taxon>Afipia</taxon>
    </lineage>
</organism>
<proteinExistence type="predicted"/>
<sequence length="37" mass="3921">MAKGKDKGNKEKKKPKADKNAPKSGGSSYQQSKGGKK</sequence>
<accession>A0A840N2B5</accession>
<reference evidence="2 3" key="1">
    <citation type="submission" date="2020-08" db="EMBL/GenBank/DDBJ databases">
        <title>Genomic Encyclopedia of Type Strains, Phase IV (KMG-IV): sequencing the most valuable type-strain genomes for metagenomic binning, comparative biology and taxonomic classification.</title>
        <authorList>
            <person name="Goeker M."/>
        </authorList>
    </citation>
    <scope>NUCLEOTIDE SEQUENCE [LARGE SCALE GENOMIC DNA]</scope>
    <source>
        <strain evidence="2 3">DSM 17498</strain>
    </source>
</reference>
<dbReference type="EMBL" id="JACHIJ010000007">
    <property type="protein sequence ID" value="MBB5054415.1"/>
    <property type="molecule type" value="Genomic_DNA"/>
</dbReference>
<protein>
    <submittedName>
        <fullName evidence="2">Uncharacterized protein</fullName>
    </submittedName>
</protein>
<comment type="caution">
    <text evidence="2">The sequence shown here is derived from an EMBL/GenBank/DDBJ whole genome shotgun (WGS) entry which is preliminary data.</text>
</comment>